<evidence type="ECO:0000313" key="1">
    <source>
        <dbReference type="EMBL" id="BBI32495.1"/>
    </source>
</evidence>
<dbReference type="RefSeq" id="WP_130607067.1">
    <property type="nucleotide sequence ID" value="NZ_AP019400.1"/>
</dbReference>
<keyword evidence="2" id="KW-1185">Reference proteome</keyword>
<dbReference type="EMBL" id="AP019400">
    <property type="protein sequence ID" value="BBI32495.1"/>
    <property type="molecule type" value="Genomic_DNA"/>
</dbReference>
<dbReference type="Pfam" id="PF10076">
    <property type="entry name" value="Phage_Mu_Gp48"/>
    <property type="match status" value="1"/>
</dbReference>
<organism evidence="1 2">
    <name type="scientific">Cohnella abietis</name>
    <dbReference type="NCBI Taxonomy" id="2507935"/>
    <lineage>
        <taxon>Bacteria</taxon>
        <taxon>Bacillati</taxon>
        <taxon>Bacillota</taxon>
        <taxon>Bacilli</taxon>
        <taxon>Bacillales</taxon>
        <taxon>Paenibacillaceae</taxon>
        <taxon>Cohnella</taxon>
    </lineage>
</organism>
<dbReference type="InterPro" id="IPR018755">
    <property type="entry name" value="Phage_Mu_Gp48"/>
</dbReference>
<name>A0A3T1D3B9_9BACL</name>
<dbReference type="KEGG" id="cohn:KCTCHS21_18940"/>
<reference evidence="1 2" key="1">
    <citation type="submission" date="2019-01" db="EMBL/GenBank/DDBJ databases">
        <title>Complete genome sequence of Cohnella hallensis HS21 isolated from Korean fir (Abies koreana) rhizospheric soil.</title>
        <authorList>
            <person name="Jiang L."/>
            <person name="Kang S.W."/>
            <person name="Kim S."/>
            <person name="Jung J."/>
            <person name="Kim C.Y."/>
            <person name="Kim D.H."/>
            <person name="Kim S.W."/>
            <person name="Lee J."/>
        </authorList>
    </citation>
    <scope>NUCLEOTIDE SEQUENCE [LARGE SCALE GENOMIC DNA]</scope>
    <source>
        <strain evidence="1 2">HS21</strain>
    </source>
</reference>
<dbReference type="Proteomes" id="UP000289856">
    <property type="component" value="Chromosome"/>
</dbReference>
<dbReference type="AlphaFoldDB" id="A0A3T1D3B9"/>
<dbReference type="OrthoDB" id="1629754at2"/>
<proteinExistence type="predicted"/>
<protein>
    <recommendedName>
        <fullName evidence="3">Phage portal protein</fullName>
    </recommendedName>
</protein>
<gene>
    <name evidence="1" type="ORF">KCTCHS21_18940</name>
</gene>
<accession>A0A3T1D3B9</accession>
<evidence type="ECO:0008006" key="3">
    <source>
        <dbReference type="Google" id="ProtNLM"/>
    </source>
</evidence>
<sequence>MSISADMIRQLQAFQRKSKVYKALFDADAQQLDSRSIAITDLRLQMSVDTATWALGIYEQELGIPTDELKPVSERRAVIKSKMRGTGKVDAALIKLVADSYTNGDVKVIFDKEIRITFTSTLGIPPNISDLQVAVDEIRPAHLAVIYYFLYYVYAQLKGYTYGQVRASGKTYGQIYNGGM</sequence>
<evidence type="ECO:0000313" key="2">
    <source>
        <dbReference type="Proteomes" id="UP000289856"/>
    </source>
</evidence>